<feature type="compositionally biased region" description="Acidic residues" evidence="6">
    <location>
        <begin position="177"/>
        <end position="187"/>
    </location>
</feature>
<feature type="region of interest" description="Disordered" evidence="6">
    <location>
        <begin position="172"/>
        <end position="280"/>
    </location>
</feature>
<name>A0AAP3F9A9_9BACT</name>
<dbReference type="InterPro" id="IPR003593">
    <property type="entry name" value="AAA+_ATPase"/>
</dbReference>
<dbReference type="SUPFAM" id="SSF81923">
    <property type="entry name" value="Double Clp-N motif"/>
    <property type="match status" value="1"/>
</dbReference>
<dbReference type="FunFam" id="3.40.50.300:FF:000010">
    <property type="entry name" value="Chaperone clpB 1, putative"/>
    <property type="match status" value="1"/>
</dbReference>
<sequence length="948" mass="105881">MQNPFQHINDVLNYSGKEAYRMLGNQVNTEHLMLGILHCGNKQVNDIFEHFGINTDVLRSTLYDSQEQAIDKISAEEIAETKEGRALKYGKETSEVISEAIIEARLCEGKAALVQPEHLLLAILKKDKCDPAKLLITQGLTYKKLFDYINGINLDIDNKLNKLNQEVENYKRNQIEGDSEQEPVDEMPETKTAPEQEQESAEDGFNMIDLRDKQQLPESLEEADTSTLPDGAASTQDNQGDLLDPEEEPLDFSENQNSANGKLGGNNGKHARNVVGAKPTKSNTPYLDKFSYDLTKAAKNGSLDPVVGRDKEITRLMEILGRRKKNNPVLIGEPGVGKSAIVEGLAQMIAKGDQSSLFFNKRVLSLDITGIVAGTKYRGQFEERIKGVIKELERNPNIIVFIDEIHTLIGAGGAEGSMDAANIMKPALARGFIQCIGATTLNEYRKSIEKDGALERRFQKIIVEPTTAEETLEILHNIKEKYEEHHNVSYTDEALKACVKLADRYMHERSFPDKAIDVMDEAGAHIHINSATIPDELIEAEKKLNETIAKKQAAVASQNFEMAATLRDYQTKQERDIEMMRKQWEQGDPNHRVTLDETEIAKVVSNMTGIPVQQMAESENIRLRNMGKVLKEKVIAQDAAIDKVVKSIQRNRMGLKDPNHPIGVFMFLGPTGVGKTYLAKKLAEEMFGSADALFRIDMSEYAEGFNTSRLIGSPPGYVGYDEGGQLTEKVRRKPYSIVLLDEIEKANSQVFNLLLQVMDEGRLTDGNGRLIDFRNTIIIMTSNAGTRQLKEFGRGVGFNAGGIGSNGMPIDEKDKEYARSVIQKHLSKQFAPEFLNRLDEIITFDQLDLSAITSIVDLELKSLVKRVENLGYHFQMTDKAKEFVASKGYDVQFGARPLKRAIQNYVEDGLCELLMEGNLKSGSVISIGKNPKKDELTFKNLTKDHFGI</sequence>
<dbReference type="PRINTS" id="PR00300">
    <property type="entry name" value="CLPPROTEASEA"/>
</dbReference>
<dbReference type="Pfam" id="PF00004">
    <property type="entry name" value="AAA"/>
    <property type="match status" value="1"/>
</dbReference>
<dbReference type="PANTHER" id="PTHR11638:SF18">
    <property type="entry name" value="HEAT SHOCK PROTEIN 104"/>
    <property type="match status" value="1"/>
</dbReference>
<dbReference type="Pfam" id="PF17871">
    <property type="entry name" value="AAA_lid_9"/>
    <property type="match status" value="1"/>
</dbReference>
<feature type="domain" description="Clp R" evidence="7">
    <location>
        <begin position="1"/>
        <end position="155"/>
    </location>
</feature>
<evidence type="ECO:0000256" key="6">
    <source>
        <dbReference type="SAM" id="MobiDB-lite"/>
    </source>
</evidence>
<keyword evidence="1 5" id="KW-0677">Repeat</keyword>
<protein>
    <submittedName>
        <fullName evidence="8">ATP-dependent Clp protease ATP-binding subunit</fullName>
    </submittedName>
</protein>
<dbReference type="Gene3D" id="1.10.1780.10">
    <property type="entry name" value="Clp, N-terminal domain"/>
    <property type="match status" value="1"/>
</dbReference>
<dbReference type="InterPro" id="IPR050130">
    <property type="entry name" value="ClpA_ClpB"/>
</dbReference>
<evidence type="ECO:0000256" key="2">
    <source>
        <dbReference type="ARBA" id="ARBA00022741"/>
    </source>
</evidence>
<reference evidence="8" key="1">
    <citation type="submission" date="2022-11" db="EMBL/GenBank/DDBJ databases">
        <title>Genomic repertoires linked with pathogenic potency of arthritogenic Prevotella copri isolated from the gut of rheumatoid arthritis patients.</title>
        <authorList>
            <person name="Nii T."/>
            <person name="Maeda Y."/>
            <person name="Motooka D."/>
            <person name="Naito M."/>
            <person name="Matsumoto Y."/>
            <person name="Ogawa T."/>
            <person name="Oguro-Igashira E."/>
            <person name="Kishikawa T."/>
            <person name="Yamashita M."/>
            <person name="Koizumi S."/>
            <person name="Kurakawa T."/>
            <person name="Okumura R."/>
            <person name="Kayama H."/>
            <person name="Murakami M."/>
            <person name="Sakaguchi T."/>
            <person name="Das B."/>
            <person name="Nakamura S."/>
            <person name="Okada Y."/>
            <person name="Kumanogoh A."/>
            <person name="Takeda K."/>
        </authorList>
    </citation>
    <scope>NUCLEOTIDE SEQUENCE</scope>
    <source>
        <strain evidence="8">F3-75</strain>
    </source>
</reference>
<dbReference type="FunFam" id="3.40.50.300:FF:000025">
    <property type="entry name" value="ATP-dependent Clp protease subunit"/>
    <property type="match status" value="1"/>
</dbReference>
<dbReference type="InterPro" id="IPR018368">
    <property type="entry name" value="ClpA/B_CS1"/>
</dbReference>
<dbReference type="SMART" id="SM00382">
    <property type="entry name" value="AAA"/>
    <property type="match status" value="2"/>
</dbReference>
<dbReference type="PROSITE" id="PS51903">
    <property type="entry name" value="CLP_R"/>
    <property type="match status" value="1"/>
</dbReference>
<dbReference type="InterPro" id="IPR019489">
    <property type="entry name" value="Clp_ATPase_C"/>
</dbReference>
<dbReference type="SMART" id="SM01086">
    <property type="entry name" value="ClpB_D2-small"/>
    <property type="match status" value="1"/>
</dbReference>
<dbReference type="GO" id="GO:0005524">
    <property type="term" value="F:ATP binding"/>
    <property type="evidence" value="ECO:0007669"/>
    <property type="project" value="UniProtKB-KW"/>
</dbReference>
<dbReference type="SUPFAM" id="SSF52540">
    <property type="entry name" value="P-loop containing nucleoside triphosphate hydrolases"/>
    <property type="match status" value="2"/>
</dbReference>
<evidence type="ECO:0000313" key="9">
    <source>
        <dbReference type="Proteomes" id="UP001209344"/>
    </source>
</evidence>
<dbReference type="InterPro" id="IPR036628">
    <property type="entry name" value="Clp_N_dom_sf"/>
</dbReference>
<dbReference type="Proteomes" id="UP001209344">
    <property type="component" value="Unassembled WGS sequence"/>
</dbReference>
<dbReference type="InterPro" id="IPR041546">
    <property type="entry name" value="ClpA/ClpB_AAA_lid"/>
</dbReference>
<dbReference type="InterPro" id="IPR003959">
    <property type="entry name" value="ATPase_AAA_core"/>
</dbReference>
<evidence type="ECO:0000259" key="7">
    <source>
        <dbReference type="PROSITE" id="PS51903"/>
    </source>
</evidence>
<dbReference type="Pfam" id="PF10431">
    <property type="entry name" value="ClpB_D2-small"/>
    <property type="match status" value="1"/>
</dbReference>
<gene>
    <name evidence="8" type="ORF">ONT16_04685</name>
</gene>
<feature type="compositionally biased region" description="Polar residues" evidence="6">
    <location>
        <begin position="225"/>
        <end position="239"/>
    </location>
</feature>
<accession>A0AAP3F9A9</accession>
<keyword evidence="8" id="KW-0378">Hydrolase</keyword>
<dbReference type="PANTHER" id="PTHR11638">
    <property type="entry name" value="ATP-DEPENDENT CLP PROTEASE"/>
    <property type="match status" value="1"/>
</dbReference>
<evidence type="ECO:0000256" key="4">
    <source>
        <dbReference type="ARBA" id="ARBA00023186"/>
    </source>
</evidence>
<dbReference type="GO" id="GO:0034605">
    <property type="term" value="P:cellular response to heat"/>
    <property type="evidence" value="ECO:0007669"/>
    <property type="project" value="TreeGrafter"/>
</dbReference>
<keyword evidence="4" id="KW-0143">Chaperone</keyword>
<dbReference type="CDD" id="cd00009">
    <property type="entry name" value="AAA"/>
    <property type="match status" value="1"/>
</dbReference>
<dbReference type="InterPro" id="IPR001270">
    <property type="entry name" value="ClpA/B"/>
</dbReference>
<dbReference type="Gene3D" id="4.10.860.10">
    <property type="entry name" value="UVR domain"/>
    <property type="match status" value="1"/>
</dbReference>
<dbReference type="RefSeq" id="WP_264965581.1">
    <property type="nucleotide sequence ID" value="NZ_JAPDVK010000001.1"/>
</dbReference>
<dbReference type="Pfam" id="PF07724">
    <property type="entry name" value="AAA_2"/>
    <property type="match status" value="1"/>
</dbReference>
<dbReference type="InterPro" id="IPR027417">
    <property type="entry name" value="P-loop_NTPase"/>
</dbReference>
<dbReference type="PROSITE" id="PS00870">
    <property type="entry name" value="CLPAB_1"/>
    <property type="match status" value="1"/>
</dbReference>
<dbReference type="GO" id="GO:0006508">
    <property type="term" value="P:proteolysis"/>
    <property type="evidence" value="ECO:0007669"/>
    <property type="project" value="UniProtKB-KW"/>
</dbReference>
<dbReference type="EMBL" id="JAPDVK010000001">
    <property type="protein sequence ID" value="MCW4127569.1"/>
    <property type="molecule type" value="Genomic_DNA"/>
</dbReference>
<dbReference type="Pfam" id="PF02861">
    <property type="entry name" value="Clp_N"/>
    <property type="match status" value="1"/>
</dbReference>
<proteinExistence type="predicted"/>
<dbReference type="CDD" id="cd19499">
    <property type="entry name" value="RecA-like_ClpB_Hsp104-like"/>
    <property type="match status" value="1"/>
</dbReference>
<dbReference type="InterPro" id="IPR004176">
    <property type="entry name" value="Clp_R_N"/>
</dbReference>
<dbReference type="Gene3D" id="3.40.50.300">
    <property type="entry name" value="P-loop containing nucleotide triphosphate hydrolases"/>
    <property type="match status" value="2"/>
</dbReference>
<keyword evidence="2" id="KW-0547">Nucleotide-binding</keyword>
<evidence type="ECO:0000256" key="1">
    <source>
        <dbReference type="ARBA" id="ARBA00022737"/>
    </source>
</evidence>
<dbReference type="Gene3D" id="1.10.8.60">
    <property type="match status" value="2"/>
</dbReference>
<evidence type="ECO:0000256" key="3">
    <source>
        <dbReference type="ARBA" id="ARBA00022840"/>
    </source>
</evidence>
<dbReference type="GO" id="GO:0005737">
    <property type="term" value="C:cytoplasm"/>
    <property type="evidence" value="ECO:0007669"/>
    <property type="project" value="TreeGrafter"/>
</dbReference>
<keyword evidence="8" id="KW-0645">Protease</keyword>
<organism evidence="8 9">
    <name type="scientific">Segatella copri</name>
    <dbReference type="NCBI Taxonomy" id="165179"/>
    <lineage>
        <taxon>Bacteria</taxon>
        <taxon>Pseudomonadati</taxon>
        <taxon>Bacteroidota</taxon>
        <taxon>Bacteroidia</taxon>
        <taxon>Bacteroidales</taxon>
        <taxon>Prevotellaceae</taxon>
        <taxon>Segatella</taxon>
    </lineage>
</organism>
<dbReference type="GO" id="GO:0008233">
    <property type="term" value="F:peptidase activity"/>
    <property type="evidence" value="ECO:0007669"/>
    <property type="project" value="UniProtKB-KW"/>
</dbReference>
<keyword evidence="3 8" id="KW-0067">ATP-binding</keyword>
<dbReference type="GO" id="GO:0016887">
    <property type="term" value="F:ATP hydrolysis activity"/>
    <property type="evidence" value="ECO:0007669"/>
    <property type="project" value="InterPro"/>
</dbReference>
<dbReference type="AlphaFoldDB" id="A0AAP3F9A9"/>
<comment type="caution">
    <text evidence="8">The sequence shown here is derived from an EMBL/GenBank/DDBJ whole genome shotgun (WGS) entry which is preliminary data.</text>
</comment>
<evidence type="ECO:0000313" key="8">
    <source>
        <dbReference type="EMBL" id="MCW4127569.1"/>
    </source>
</evidence>
<evidence type="ECO:0000256" key="5">
    <source>
        <dbReference type="PROSITE-ProRule" id="PRU01251"/>
    </source>
</evidence>